<sequence>MTTPRLGSPTEFVVGFIGRSSNAVVTATSTPRRNIVRTPSNDEMPDSRQNLGHYRQRTFFIQRRDDYDDQIEI</sequence>
<protein>
    <submittedName>
        <fullName evidence="1">Uncharacterized protein</fullName>
    </submittedName>
</protein>
<dbReference type="Proteomes" id="UP000536179">
    <property type="component" value="Unassembled WGS sequence"/>
</dbReference>
<evidence type="ECO:0000313" key="1">
    <source>
        <dbReference type="EMBL" id="MBB3205724.1"/>
    </source>
</evidence>
<proteinExistence type="predicted"/>
<accession>A0A7W5DWA1</accession>
<dbReference type="EMBL" id="JACHXU010000004">
    <property type="protein sequence ID" value="MBB3205724.1"/>
    <property type="molecule type" value="Genomic_DNA"/>
</dbReference>
<dbReference type="AlphaFoldDB" id="A0A7W5DWA1"/>
<gene>
    <name evidence="1" type="ORF">FHS27_001528</name>
</gene>
<reference evidence="1 2" key="1">
    <citation type="submission" date="2020-08" db="EMBL/GenBank/DDBJ databases">
        <title>Genomic Encyclopedia of Type Strains, Phase III (KMG-III): the genomes of soil and plant-associated and newly described type strains.</title>
        <authorList>
            <person name="Whitman W."/>
        </authorList>
    </citation>
    <scope>NUCLEOTIDE SEQUENCE [LARGE SCALE GENOMIC DNA]</scope>
    <source>
        <strain evidence="1 2">CECT 8075</strain>
    </source>
</reference>
<keyword evidence="2" id="KW-1185">Reference proteome</keyword>
<comment type="caution">
    <text evidence="1">The sequence shown here is derived from an EMBL/GenBank/DDBJ whole genome shotgun (WGS) entry which is preliminary data.</text>
</comment>
<organism evidence="1 2">
    <name type="scientific">Aporhodopirellula rubra</name>
    <dbReference type="NCBI Taxonomy" id="980271"/>
    <lineage>
        <taxon>Bacteria</taxon>
        <taxon>Pseudomonadati</taxon>
        <taxon>Planctomycetota</taxon>
        <taxon>Planctomycetia</taxon>
        <taxon>Pirellulales</taxon>
        <taxon>Pirellulaceae</taxon>
        <taxon>Aporhodopirellula</taxon>
    </lineage>
</organism>
<name>A0A7W5DWA1_9BACT</name>
<evidence type="ECO:0000313" key="2">
    <source>
        <dbReference type="Proteomes" id="UP000536179"/>
    </source>
</evidence>